<reference evidence="8" key="1">
    <citation type="submission" date="2020-11" db="EMBL/GenBank/DDBJ databases">
        <title>Isolation and identification of active actinomycetes.</title>
        <authorList>
            <person name="Sun X."/>
        </authorList>
    </citation>
    <scope>NUCLEOTIDE SEQUENCE</scope>
    <source>
        <strain evidence="8">NEAU-A11</strain>
    </source>
</reference>
<keyword evidence="3 6" id="KW-0812">Transmembrane</keyword>
<dbReference type="AlphaFoldDB" id="A0A931G537"/>
<keyword evidence="9" id="KW-1185">Reference proteome</keyword>
<evidence type="ECO:0000256" key="4">
    <source>
        <dbReference type="ARBA" id="ARBA00022989"/>
    </source>
</evidence>
<dbReference type="Proteomes" id="UP000598146">
    <property type="component" value="Unassembled WGS sequence"/>
</dbReference>
<dbReference type="InterPro" id="IPR027379">
    <property type="entry name" value="CLS_N"/>
</dbReference>
<feature type="transmembrane region" description="Helical" evidence="6">
    <location>
        <begin position="45"/>
        <end position="62"/>
    </location>
</feature>
<accession>A0A931G537</accession>
<sequence length="76" mass="8317">MSDLGTTLAGIAFWTILLAAYVALFSATIVSIVRAPLDKRSRTRWILLVTLAPGIGIIMWFAKGRPAVRSSRTSLR</sequence>
<keyword evidence="4 6" id="KW-1133">Transmembrane helix</keyword>
<comment type="subcellular location">
    <subcellularLocation>
        <location evidence="1">Cell membrane</location>
        <topology evidence="1">Multi-pass membrane protein</topology>
    </subcellularLocation>
</comment>
<evidence type="ECO:0000313" key="8">
    <source>
        <dbReference type="EMBL" id="MBG0568531.1"/>
    </source>
</evidence>
<keyword evidence="5 6" id="KW-0472">Membrane</keyword>
<evidence type="ECO:0000313" key="9">
    <source>
        <dbReference type="Proteomes" id="UP000598146"/>
    </source>
</evidence>
<evidence type="ECO:0000259" key="7">
    <source>
        <dbReference type="Pfam" id="PF13396"/>
    </source>
</evidence>
<evidence type="ECO:0000256" key="1">
    <source>
        <dbReference type="ARBA" id="ARBA00004651"/>
    </source>
</evidence>
<evidence type="ECO:0000256" key="2">
    <source>
        <dbReference type="ARBA" id="ARBA00022475"/>
    </source>
</evidence>
<name>A0A931G537_9ACTN</name>
<feature type="transmembrane region" description="Helical" evidence="6">
    <location>
        <begin position="12"/>
        <end position="33"/>
    </location>
</feature>
<dbReference type="RefSeq" id="WP_196420303.1">
    <property type="nucleotide sequence ID" value="NZ_JADQTO010000040.1"/>
</dbReference>
<keyword evidence="2" id="KW-1003">Cell membrane</keyword>
<proteinExistence type="predicted"/>
<dbReference type="Pfam" id="PF13396">
    <property type="entry name" value="PLDc_N"/>
    <property type="match status" value="1"/>
</dbReference>
<comment type="caution">
    <text evidence="8">The sequence shown here is derived from an EMBL/GenBank/DDBJ whole genome shotgun (WGS) entry which is preliminary data.</text>
</comment>
<gene>
    <name evidence="8" type="ORF">I4J89_44625</name>
</gene>
<evidence type="ECO:0000256" key="3">
    <source>
        <dbReference type="ARBA" id="ARBA00022692"/>
    </source>
</evidence>
<evidence type="ECO:0000256" key="6">
    <source>
        <dbReference type="SAM" id="Phobius"/>
    </source>
</evidence>
<organism evidence="8 9">
    <name type="scientific">Actinoplanes aureus</name>
    <dbReference type="NCBI Taxonomy" id="2792083"/>
    <lineage>
        <taxon>Bacteria</taxon>
        <taxon>Bacillati</taxon>
        <taxon>Actinomycetota</taxon>
        <taxon>Actinomycetes</taxon>
        <taxon>Micromonosporales</taxon>
        <taxon>Micromonosporaceae</taxon>
        <taxon>Actinoplanes</taxon>
    </lineage>
</organism>
<dbReference type="GO" id="GO:0005886">
    <property type="term" value="C:plasma membrane"/>
    <property type="evidence" value="ECO:0007669"/>
    <property type="project" value="UniProtKB-SubCell"/>
</dbReference>
<feature type="domain" description="Cardiolipin synthase N-terminal" evidence="7">
    <location>
        <begin position="24"/>
        <end position="65"/>
    </location>
</feature>
<protein>
    <recommendedName>
        <fullName evidence="7">Cardiolipin synthase N-terminal domain-containing protein</fullName>
    </recommendedName>
</protein>
<evidence type="ECO:0000256" key="5">
    <source>
        <dbReference type="ARBA" id="ARBA00023136"/>
    </source>
</evidence>
<dbReference type="EMBL" id="JADQTO010000040">
    <property type="protein sequence ID" value="MBG0568531.1"/>
    <property type="molecule type" value="Genomic_DNA"/>
</dbReference>